<dbReference type="GO" id="GO:0005524">
    <property type="term" value="F:ATP binding"/>
    <property type="evidence" value="ECO:0007669"/>
    <property type="project" value="UniProtKB-KW"/>
</dbReference>
<dbReference type="PANTHER" id="PTHR43326:SF1">
    <property type="entry name" value="METHIONINE--TRNA LIGASE, MITOCHONDRIAL"/>
    <property type="match status" value="1"/>
</dbReference>
<feature type="region of interest" description="Disordered" evidence="11">
    <location>
        <begin position="1"/>
        <end position="45"/>
    </location>
</feature>
<organism evidence="13 14">
    <name type="scientific">Malassezia yamatoensis</name>
    <dbReference type="NCBI Taxonomy" id="253288"/>
    <lineage>
        <taxon>Eukaryota</taxon>
        <taxon>Fungi</taxon>
        <taxon>Dikarya</taxon>
        <taxon>Basidiomycota</taxon>
        <taxon>Ustilaginomycotina</taxon>
        <taxon>Malasseziomycetes</taxon>
        <taxon>Malasseziales</taxon>
        <taxon>Malasseziaceae</taxon>
        <taxon>Malassezia</taxon>
    </lineage>
</organism>
<evidence type="ECO:0000256" key="9">
    <source>
        <dbReference type="ARBA" id="ARBA00068817"/>
    </source>
</evidence>
<keyword evidence="7 10" id="KW-0030">Aminoacyl-tRNA synthetase</keyword>
<sequence>MSPATTRDTRPRRTVRSTPLSSLSDANHSVDRRRTRPLHRRTDHSVIERRRREKINDRLLHLQYMVPACRDQAREHFRRKMQDDSDQHIQHDLALEKLCIISHTVDYLAALQEQLAAYKAQCECLPPVPEITEKNDAHDAYAHDGLNTCATSRQSPDSLSSSSESKESDDLEPTNAQASENETPTSRSRPDSVQRTPWRSMPSLQHLVSLEQPRNIQPSGPHHHQHMSAKKVTDRMPHPSSYRYQLPYAHRLDSSVQSDDAWSRSFSASHQSQPWFLRNNLRRSHKPYYVTTPIFYVNAEPHIGHLHSDVLADVLCRYQELRTGGWSRTQDDVYPPWTKAQLATGTDEHGMKVQRVAEAQGVTPRALCDRVSQRFRSLADEANLRYTRFIRTTEADHMQAVTAFWVSTASAADNQRLLVENQFVYLGKHQGWYAVSDEAFYPETQVREVVTENETYHESTETGQRVEWMSETNYKFKLSAFQQPLLRWLEANPNVIQPRGMYERVLNEIREGLMDLSISRPRSRLNWGIPVPDDEQHTMYVWVDALINYLTAVGYDGTTSPPAWPADVHVVGKDIVRFHAIYWPALLMAAGLRLPHTVVAHAHWTVERAKMSKSKGNSVNPFAVLSKYGADTTRCFLMRAGGNLSSDADYSESYLQEFQRKYLQGQLGNLLSRILAPKIQARLWERASSDREIPAPELHTQDDVLIASLEALPNIFDRHMQSFELGRALQSVFDVLATTNELVQRISPWSPETDVDGVHRSVYLSCEALRITGILLQAFMPEAMKRMLDLLEIPCEQRTFSSISGNRAMLRKMLPVRHSSEKIAPLFPRIQ</sequence>
<accession>A0AAJ5YWI1</accession>
<dbReference type="EC" id="6.1.1.10" evidence="2"/>
<dbReference type="InterPro" id="IPR014758">
    <property type="entry name" value="Met-tRNA_synth"/>
</dbReference>
<dbReference type="Pfam" id="PF09334">
    <property type="entry name" value="tRNA-synt_1g"/>
    <property type="match status" value="1"/>
</dbReference>
<dbReference type="InterPro" id="IPR023457">
    <property type="entry name" value="Met-tRNA_synth_2"/>
</dbReference>
<evidence type="ECO:0000256" key="6">
    <source>
        <dbReference type="ARBA" id="ARBA00022917"/>
    </source>
</evidence>
<dbReference type="SUPFAM" id="SSF47323">
    <property type="entry name" value="Anticodon-binding domain of a subclass of class I aminoacyl-tRNA synthetases"/>
    <property type="match status" value="1"/>
</dbReference>
<dbReference type="Pfam" id="PF19303">
    <property type="entry name" value="Anticodon_3"/>
    <property type="match status" value="1"/>
</dbReference>
<comment type="similarity">
    <text evidence="1 10">Belongs to the class-I aminoacyl-tRNA synthetase family.</text>
</comment>
<dbReference type="EMBL" id="CP119949">
    <property type="protein sequence ID" value="WFD01042.1"/>
    <property type="molecule type" value="Genomic_DNA"/>
</dbReference>
<dbReference type="InterPro" id="IPR014729">
    <property type="entry name" value="Rossmann-like_a/b/a_fold"/>
</dbReference>
<evidence type="ECO:0000256" key="10">
    <source>
        <dbReference type="RuleBase" id="RU363039"/>
    </source>
</evidence>
<feature type="compositionally biased region" description="Basic residues" evidence="11">
    <location>
        <begin position="31"/>
        <end position="42"/>
    </location>
</feature>
<keyword evidence="14" id="KW-1185">Reference proteome</keyword>
<evidence type="ECO:0000256" key="3">
    <source>
        <dbReference type="ARBA" id="ARBA00022598"/>
    </source>
</evidence>
<feature type="domain" description="BHLH" evidence="12">
    <location>
        <begin position="45"/>
        <end position="117"/>
    </location>
</feature>
<evidence type="ECO:0000256" key="4">
    <source>
        <dbReference type="ARBA" id="ARBA00022741"/>
    </source>
</evidence>
<keyword evidence="5 10" id="KW-0067">ATP-binding</keyword>
<evidence type="ECO:0000256" key="5">
    <source>
        <dbReference type="ARBA" id="ARBA00022840"/>
    </source>
</evidence>
<feature type="compositionally biased region" description="Polar residues" evidence="11">
    <location>
        <begin position="174"/>
        <end position="197"/>
    </location>
</feature>
<evidence type="ECO:0000256" key="2">
    <source>
        <dbReference type="ARBA" id="ARBA00012838"/>
    </source>
</evidence>
<dbReference type="InterPro" id="IPR036638">
    <property type="entry name" value="HLH_DNA-bd_sf"/>
</dbReference>
<dbReference type="FunFam" id="2.170.220.10:FF:000001">
    <property type="entry name" value="methionine--tRNA ligase, mitochondrial"/>
    <property type="match status" value="1"/>
</dbReference>
<dbReference type="PRINTS" id="PR01041">
    <property type="entry name" value="TRNASYNTHMET"/>
</dbReference>
<reference evidence="13 14" key="1">
    <citation type="submission" date="2023-03" db="EMBL/GenBank/DDBJ databases">
        <title>Mating type loci evolution in Malassezia.</title>
        <authorList>
            <person name="Coelho M.A."/>
        </authorList>
    </citation>
    <scope>NUCLEOTIDE SEQUENCE [LARGE SCALE GENOMIC DNA]</scope>
    <source>
        <strain evidence="13 14">CBS 9725</strain>
    </source>
</reference>
<dbReference type="GO" id="GO:0005739">
    <property type="term" value="C:mitochondrion"/>
    <property type="evidence" value="ECO:0007669"/>
    <property type="project" value="UniProtKB-ARBA"/>
</dbReference>
<dbReference type="Proteomes" id="UP001219567">
    <property type="component" value="Chromosome 7"/>
</dbReference>
<dbReference type="AlphaFoldDB" id="A0AAJ5YWI1"/>
<evidence type="ECO:0000256" key="8">
    <source>
        <dbReference type="ARBA" id="ARBA00047364"/>
    </source>
</evidence>
<dbReference type="Gene3D" id="2.170.220.10">
    <property type="match status" value="1"/>
</dbReference>
<dbReference type="SUPFAM" id="SSF47459">
    <property type="entry name" value="HLH, helix-loop-helix DNA-binding domain"/>
    <property type="match status" value="1"/>
</dbReference>
<feature type="region of interest" description="Disordered" evidence="11">
    <location>
        <begin position="147"/>
        <end position="201"/>
    </location>
</feature>
<dbReference type="GO" id="GO:0006431">
    <property type="term" value="P:methionyl-tRNA aminoacylation"/>
    <property type="evidence" value="ECO:0007669"/>
    <property type="project" value="InterPro"/>
</dbReference>
<proteinExistence type="inferred from homology"/>
<name>A0AAJ5YWI1_9BASI</name>
<dbReference type="GO" id="GO:0004825">
    <property type="term" value="F:methionine-tRNA ligase activity"/>
    <property type="evidence" value="ECO:0007669"/>
    <property type="project" value="UniProtKB-EC"/>
</dbReference>
<evidence type="ECO:0000259" key="12">
    <source>
        <dbReference type="SMART" id="SM00353"/>
    </source>
</evidence>
<gene>
    <name evidence="13" type="primary">MSM1</name>
    <name evidence="13" type="ORF">MYAM1_003802</name>
</gene>
<keyword evidence="4 10" id="KW-0547">Nucleotide-binding</keyword>
<dbReference type="NCBIfam" id="TIGR00398">
    <property type="entry name" value="metG"/>
    <property type="match status" value="1"/>
</dbReference>
<dbReference type="InterPro" id="IPR033911">
    <property type="entry name" value="MetRS_core"/>
</dbReference>
<dbReference type="Gene3D" id="4.10.280.10">
    <property type="entry name" value="Helix-loop-helix DNA-binding domain"/>
    <property type="match status" value="1"/>
</dbReference>
<evidence type="ECO:0000256" key="11">
    <source>
        <dbReference type="SAM" id="MobiDB-lite"/>
    </source>
</evidence>
<protein>
    <recommendedName>
        <fullName evidence="9">Probable methionine--tRNA ligase, mitochondrial</fullName>
        <ecNumber evidence="2">6.1.1.10</ecNumber>
    </recommendedName>
</protein>
<keyword evidence="6 10" id="KW-0648">Protein biosynthesis</keyword>
<evidence type="ECO:0000313" key="13">
    <source>
        <dbReference type="EMBL" id="WFD01042.1"/>
    </source>
</evidence>
<dbReference type="SUPFAM" id="SSF52374">
    <property type="entry name" value="Nucleotidylyl transferase"/>
    <property type="match status" value="1"/>
</dbReference>
<keyword evidence="3 10" id="KW-0436">Ligase</keyword>
<dbReference type="GO" id="GO:0046983">
    <property type="term" value="F:protein dimerization activity"/>
    <property type="evidence" value="ECO:0007669"/>
    <property type="project" value="InterPro"/>
</dbReference>
<dbReference type="Pfam" id="PF00010">
    <property type="entry name" value="HLH"/>
    <property type="match status" value="1"/>
</dbReference>
<evidence type="ECO:0000313" key="14">
    <source>
        <dbReference type="Proteomes" id="UP001219567"/>
    </source>
</evidence>
<dbReference type="InterPro" id="IPR015413">
    <property type="entry name" value="Methionyl/Leucyl_tRNA_Synth"/>
</dbReference>
<evidence type="ECO:0000256" key="1">
    <source>
        <dbReference type="ARBA" id="ARBA00005594"/>
    </source>
</evidence>
<feature type="region of interest" description="Disordered" evidence="11">
    <location>
        <begin position="214"/>
        <end position="240"/>
    </location>
</feature>
<dbReference type="InterPro" id="IPR011598">
    <property type="entry name" value="bHLH_dom"/>
</dbReference>
<dbReference type="Gene3D" id="1.10.730.10">
    <property type="entry name" value="Isoleucyl-tRNA Synthetase, Domain 1"/>
    <property type="match status" value="1"/>
</dbReference>
<dbReference type="InterPro" id="IPR009080">
    <property type="entry name" value="tRNAsynth_Ia_anticodon-bd"/>
</dbReference>
<dbReference type="CDD" id="cd00814">
    <property type="entry name" value="MetRS_core"/>
    <property type="match status" value="1"/>
</dbReference>
<dbReference type="Gene3D" id="3.40.50.620">
    <property type="entry name" value="HUPs"/>
    <property type="match status" value="1"/>
</dbReference>
<evidence type="ECO:0000256" key="7">
    <source>
        <dbReference type="ARBA" id="ARBA00023146"/>
    </source>
</evidence>
<dbReference type="PANTHER" id="PTHR43326">
    <property type="entry name" value="METHIONYL-TRNA SYNTHETASE"/>
    <property type="match status" value="1"/>
</dbReference>
<comment type="catalytic activity">
    <reaction evidence="8">
        <text>tRNA(Met) + L-methionine + ATP = L-methionyl-tRNA(Met) + AMP + diphosphate</text>
        <dbReference type="Rhea" id="RHEA:13481"/>
        <dbReference type="Rhea" id="RHEA-COMP:9667"/>
        <dbReference type="Rhea" id="RHEA-COMP:9698"/>
        <dbReference type="ChEBI" id="CHEBI:30616"/>
        <dbReference type="ChEBI" id="CHEBI:33019"/>
        <dbReference type="ChEBI" id="CHEBI:57844"/>
        <dbReference type="ChEBI" id="CHEBI:78442"/>
        <dbReference type="ChEBI" id="CHEBI:78530"/>
        <dbReference type="ChEBI" id="CHEBI:456215"/>
        <dbReference type="EC" id="6.1.1.10"/>
    </reaction>
</comment>
<dbReference type="SMART" id="SM00353">
    <property type="entry name" value="HLH"/>
    <property type="match status" value="1"/>
</dbReference>
<dbReference type="InterPro" id="IPR041872">
    <property type="entry name" value="Anticodon_Met"/>
</dbReference>